<evidence type="ECO:0000256" key="11">
    <source>
        <dbReference type="ARBA" id="ARBA00022840"/>
    </source>
</evidence>
<dbReference type="EMBL" id="PIOD01000001">
    <property type="protein sequence ID" value="RDW22018.1"/>
    <property type="molecule type" value="Genomic_DNA"/>
</dbReference>
<dbReference type="CDD" id="cd06225">
    <property type="entry name" value="HAMP"/>
    <property type="match status" value="1"/>
</dbReference>
<dbReference type="SMART" id="SM00388">
    <property type="entry name" value="HisKA"/>
    <property type="match status" value="1"/>
</dbReference>
<protein>
    <recommendedName>
        <fullName evidence="4">histidine kinase</fullName>
        <ecNumber evidence="4">2.7.13.3</ecNumber>
    </recommendedName>
</protein>
<dbReference type="Pfam" id="PF18698">
    <property type="entry name" value="HisK_sensor"/>
    <property type="match status" value="1"/>
</dbReference>
<dbReference type="InterPro" id="IPR004358">
    <property type="entry name" value="Sig_transdc_His_kin-like_C"/>
</dbReference>
<keyword evidence="7" id="KW-0808">Transferase</keyword>
<gene>
    <name evidence="18" type="ORF">CWR45_00575</name>
</gene>
<dbReference type="PANTHER" id="PTHR42878">
    <property type="entry name" value="TWO-COMPONENT HISTIDINE KINASE"/>
    <property type="match status" value="1"/>
</dbReference>
<dbReference type="InterPro" id="IPR036097">
    <property type="entry name" value="HisK_dim/P_sf"/>
</dbReference>
<evidence type="ECO:0000256" key="5">
    <source>
        <dbReference type="ARBA" id="ARBA00022475"/>
    </source>
</evidence>
<feature type="transmembrane region" description="Helical" evidence="15">
    <location>
        <begin position="6"/>
        <end position="30"/>
    </location>
</feature>
<evidence type="ECO:0000256" key="10">
    <source>
        <dbReference type="ARBA" id="ARBA00022777"/>
    </source>
</evidence>
<keyword evidence="13" id="KW-0902">Two-component regulatory system</keyword>
<dbReference type="GO" id="GO:0005886">
    <property type="term" value="C:plasma membrane"/>
    <property type="evidence" value="ECO:0007669"/>
    <property type="project" value="UniProtKB-SubCell"/>
</dbReference>
<dbReference type="InterPro" id="IPR003661">
    <property type="entry name" value="HisK_dim/P_dom"/>
</dbReference>
<dbReference type="Gene3D" id="3.30.450.20">
    <property type="entry name" value="PAS domain"/>
    <property type="match status" value="1"/>
</dbReference>
<dbReference type="InterPro" id="IPR003660">
    <property type="entry name" value="HAMP_dom"/>
</dbReference>
<evidence type="ECO:0000256" key="2">
    <source>
        <dbReference type="ARBA" id="ARBA00004314"/>
    </source>
</evidence>
<keyword evidence="11" id="KW-0067">ATP-binding</keyword>
<keyword evidence="5" id="KW-1003">Cell membrane</keyword>
<dbReference type="SUPFAM" id="SSF55785">
    <property type="entry name" value="PYP-like sensor domain (PAS domain)"/>
    <property type="match status" value="1"/>
</dbReference>
<keyword evidence="14 15" id="KW-0472">Membrane</keyword>
<dbReference type="GO" id="GO:0030295">
    <property type="term" value="F:protein kinase activator activity"/>
    <property type="evidence" value="ECO:0007669"/>
    <property type="project" value="TreeGrafter"/>
</dbReference>
<dbReference type="Gene3D" id="1.10.287.130">
    <property type="match status" value="1"/>
</dbReference>
<dbReference type="CDD" id="cd00075">
    <property type="entry name" value="HATPase"/>
    <property type="match status" value="1"/>
</dbReference>
<dbReference type="GO" id="GO:0007234">
    <property type="term" value="P:osmosensory signaling via phosphorelay pathway"/>
    <property type="evidence" value="ECO:0007669"/>
    <property type="project" value="TreeGrafter"/>
</dbReference>
<evidence type="ECO:0000256" key="3">
    <source>
        <dbReference type="ARBA" id="ARBA00004651"/>
    </source>
</evidence>
<reference evidence="19" key="1">
    <citation type="submission" date="2017-11" db="EMBL/GenBank/DDBJ databases">
        <authorList>
            <person name="Zhu W."/>
        </authorList>
    </citation>
    <scope>NUCLEOTIDE SEQUENCE [LARGE SCALE GENOMIC DNA]</scope>
    <source>
        <strain evidence="19">CAU 1051</strain>
    </source>
</reference>
<dbReference type="PANTHER" id="PTHR42878:SF3">
    <property type="entry name" value="HISTIDINE PROTEIN KINASE SAES"/>
    <property type="match status" value="1"/>
</dbReference>
<dbReference type="CDD" id="cd00082">
    <property type="entry name" value="HisKA"/>
    <property type="match status" value="1"/>
</dbReference>
<dbReference type="Pfam" id="PF00672">
    <property type="entry name" value="HAMP"/>
    <property type="match status" value="1"/>
</dbReference>
<dbReference type="Gene3D" id="3.30.565.10">
    <property type="entry name" value="Histidine kinase-like ATPase, C-terminal domain"/>
    <property type="match status" value="1"/>
</dbReference>
<dbReference type="InterPro" id="IPR005467">
    <property type="entry name" value="His_kinase_dom"/>
</dbReference>
<evidence type="ECO:0000256" key="7">
    <source>
        <dbReference type="ARBA" id="ARBA00022679"/>
    </source>
</evidence>
<dbReference type="GO" id="GO:0000156">
    <property type="term" value="F:phosphorelay response regulator activity"/>
    <property type="evidence" value="ECO:0007669"/>
    <property type="project" value="TreeGrafter"/>
</dbReference>
<comment type="catalytic activity">
    <reaction evidence="1">
        <text>ATP + protein L-histidine = ADP + protein N-phospho-L-histidine.</text>
        <dbReference type="EC" id="2.7.13.3"/>
    </reaction>
</comment>
<evidence type="ECO:0000256" key="1">
    <source>
        <dbReference type="ARBA" id="ARBA00000085"/>
    </source>
</evidence>
<dbReference type="Pfam" id="PF00512">
    <property type="entry name" value="HisKA"/>
    <property type="match status" value="1"/>
</dbReference>
<dbReference type="PROSITE" id="PS50885">
    <property type="entry name" value="HAMP"/>
    <property type="match status" value="1"/>
</dbReference>
<dbReference type="SMART" id="SM00387">
    <property type="entry name" value="HATPase_c"/>
    <property type="match status" value="1"/>
</dbReference>
<evidence type="ECO:0000313" key="18">
    <source>
        <dbReference type="EMBL" id="RDW22018.1"/>
    </source>
</evidence>
<evidence type="ECO:0000256" key="15">
    <source>
        <dbReference type="SAM" id="Phobius"/>
    </source>
</evidence>
<keyword evidence="8 15" id="KW-0812">Transmembrane</keyword>
<dbReference type="Pfam" id="PF02518">
    <property type="entry name" value="HATPase_c"/>
    <property type="match status" value="1"/>
</dbReference>
<evidence type="ECO:0000313" key="19">
    <source>
        <dbReference type="Proteomes" id="UP000256520"/>
    </source>
</evidence>
<dbReference type="GO" id="GO:0045121">
    <property type="term" value="C:membrane raft"/>
    <property type="evidence" value="ECO:0007669"/>
    <property type="project" value="UniProtKB-SubCell"/>
</dbReference>
<evidence type="ECO:0000259" key="17">
    <source>
        <dbReference type="PROSITE" id="PS50885"/>
    </source>
</evidence>
<dbReference type="InterPro" id="IPR035965">
    <property type="entry name" value="PAS-like_dom_sf"/>
</dbReference>
<name>A0A3D8Q2V2_9BACI</name>
<keyword evidence="12 15" id="KW-1133">Transmembrane helix</keyword>
<sequence>MIWRSVVGKLAITIFLLVSFVLFILSIFLLEFFKNYHINEAENDMMQTASKISLFADQQSDRSYIQETTELIKTPASRVAIIYPDGELWISSTSSRDLKKLNETWIENEQDLSEVITADRKVQKEIHLPDNDMEIIIVGEPLLDSGAIFVYQSLEVINQTEAETTKIITLAGGIALILTTFFAIFLSTRISSPLIKMRQAASNLTRGEFDTKVPILTNDEIGDLAKEFNRMGMQLKFHINALRQEKEQLSSIVSSMADGVVTLNRNGDMIVTNTPADKFMENWYFENNIKVNLKNQELPTELNETLQVVISDEKEVLREIHLQGRNYVMLMTPLYDQTYVRGAVAVIRDMTEERRLDILRKDFIANVSHELRTPISLLQGYSEAIVDDIAESKEDKNELAKIIHDESLRMNRLVNELLDIAQMEAGHIKLNIERVNLDSFVQRIMKKFQGLANDNQLVLTLDEEFTIPDAYFDPDRIEQVFTNLIDNAIRHTGVNGFVRVIVKNTENEFYVAIEDNGSGIPEGDLPFVFERFYKADKSRTRNTQKKGTGLGLAIAKNIIDTHNGLLNVKSKLNQGTTFSFIIPQRKNSKYPN</sequence>
<accession>A0A3D8Q2V2</accession>
<dbReference type="SUPFAM" id="SSF158472">
    <property type="entry name" value="HAMP domain-like"/>
    <property type="match status" value="1"/>
</dbReference>
<dbReference type="OrthoDB" id="9813151at2"/>
<dbReference type="RefSeq" id="WP_115747852.1">
    <property type="nucleotide sequence ID" value="NZ_PIOD01000001.1"/>
</dbReference>
<keyword evidence="19" id="KW-1185">Reference proteome</keyword>
<dbReference type="EC" id="2.7.13.3" evidence="4"/>
<dbReference type="Gene3D" id="6.10.340.10">
    <property type="match status" value="1"/>
</dbReference>
<evidence type="ECO:0000259" key="16">
    <source>
        <dbReference type="PROSITE" id="PS50109"/>
    </source>
</evidence>
<feature type="domain" description="HAMP" evidence="17">
    <location>
        <begin position="188"/>
        <end position="240"/>
    </location>
</feature>
<keyword evidence="10 18" id="KW-0418">Kinase</keyword>
<dbReference type="PRINTS" id="PR00344">
    <property type="entry name" value="BCTRLSENSOR"/>
</dbReference>
<dbReference type="InterPro" id="IPR003594">
    <property type="entry name" value="HATPase_dom"/>
</dbReference>
<evidence type="ECO:0000256" key="14">
    <source>
        <dbReference type="ARBA" id="ARBA00023136"/>
    </source>
</evidence>
<dbReference type="InterPro" id="IPR050351">
    <property type="entry name" value="BphY/WalK/GraS-like"/>
</dbReference>
<keyword evidence="6" id="KW-0597">Phosphoprotein</keyword>
<feature type="domain" description="Histidine kinase" evidence="16">
    <location>
        <begin position="366"/>
        <end position="586"/>
    </location>
</feature>
<dbReference type="AlphaFoldDB" id="A0A3D8Q2V2"/>
<evidence type="ECO:0000256" key="12">
    <source>
        <dbReference type="ARBA" id="ARBA00022989"/>
    </source>
</evidence>
<evidence type="ECO:0000256" key="6">
    <source>
        <dbReference type="ARBA" id="ARBA00022553"/>
    </source>
</evidence>
<dbReference type="FunFam" id="1.10.287.130:FF:000001">
    <property type="entry name" value="Two-component sensor histidine kinase"/>
    <property type="match status" value="1"/>
</dbReference>
<dbReference type="PROSITE" id="PS50109">
    <property type="entry name" value="HIS_KIN"/>
    <property type="match status" value="1"/>
</dbReference>
<evidence type="ECO:0000256" key="9">
    <source>
        <dbReference type="ARBA" id="ARBA00022741"/>
    </source>
</evidence>
<dbReference type="GO" id="GO:0000155">
    <property type="term" value="F:phosphorelay sensor kinase activity"/>
    <property type="evidence" value="ECO:0007669"/>
    <property type="project" value="InterPro"/>
</dbReference>
<organism evidence="18 19">
    <name type="scientific">Oceanobacillus chungangensis</name>
    <dbReference type="NCBI Taxonomy" id="1229152"/>
    <lineage>
        <taxon>Bacteria</taxon>
        <taxon>Bacillati</taxon>
        <taxon>Bacillota</taxon>
        <taxon>Bacilli</taxon>
        <taxon>Bacillales</taxon>
        <taxon>Bacillaceae</taxon>
        <taxon>Oceanobacillus</taxon>
    </lineage>
</organism>
<dbReference type="InterPro" id="IPR036890">
    <property type="entry name" value="HATPase_C_sf"/>
</dbReference>
<dbReference type="SUPFAM" id="SSF55874">
    <property type="entry name" value="ATPase domain of HSP90 chaperone/DNA topoisomerase II/histidine kinase"/>
    <property type="match status" value="1"/>
</dbReference>
<dbReference type="GO" id="GO:0005524">
    <property type="term" value="F:ATP binding"/>
    <property type="evidence" value="ECO:0007669"/>
    <property type="project" value="UniProtKB-KW"/>
</dbReference>
<dbReference type="SUPFAM" id="SSF47384">
    <property type="entry name" value="Homodimeric domain of signal transducing histidine kinase"/>
    <property type="match status" value="1"/>
</dbReference>
<dbReference type="Proteomes" id="UP000256520">
    <property type="component" value="Unassembled WGS sequence"/>
</dbReference>
<comment type="caution">
    <text evidence="18">The sequence shown here is derived from an EMBL/GenBank/DDBJ whole genome shotgun (WGS) entry which is preliminary data.</text>
</comment>
<dbReference type="SMART" id="SM00304">
    <property type="entry name" value="HAMP"/>
    <property type="match status" value="1"/>
</dbReference>
<evidence type="ECO:0000256" key="13">
    <source>
        <dbReference type="ARBA" id="ARBA00023012"/>
    </source>
</evidence>
<evidence type="ECO:0000256" key="8">
    <source>
        <dbReference type="ARBA" id="ARBA00022692"/>
    </source>
</evidence>
<dbReference type="FunFam" id="3.30.565.10:FF:000023">
    <property type="entry name" value="PAS domain-containing sensor histidine kinase"/>
    <property type="match status" value="1"/>
</dbReference>
<evidence type="ECO:0000256" key="4">
    <source>
        <dbReference type="ARBA" id="ARBA00012438"/>
    </source>
</evidence>
<comment type="subcellular location">
    <subcellularLocation>
        <location evidence="3">Cell membrane</location>
        <topology evidence="3">Multi-pass membrane protein</topology>
    </subcellularLocation>
    <subcellularLocation>
        <location evidence="2">Membrane raft</location>
        <topology evidence="2">Multi-pass membrane protein</topology>
    </subcellularLocation>
</comment>
<keyword evidence="9" id="KW-0547">Nucleotide-binding</keyword>
<feature type="transmembrane region" description="Helical" evidence="15">
    <location>
        <begin position="167"/>
        <end position="186"/>
    </location>
</feature>
<proteinExistence type="predicted"/>
<dbReference type="InterPro" id="IPR041328">
    <property type="entry name" value="HisK_sensor"/>
</dbReference>